<sequence length="74" mass="8094">MVNQRRPADHGERARPLVLSLVEAPDVVIPSSLMGESGSDAEQDSKFPSRFNMGDGRWKVCMKVGRVEGTSSCM</sequence>
<dbReference type="EMBL" id="QZVT01000006">
    <property type="protein sequence ID" value="RJT78473.1"/>
    <property type="molecule type" value="Genomic_DNA"/>
</dbReference>
<organism evidence="2 3">
    <name type="scientific">Arthrobacter cheniae</name>
    <dbReference type="NCBI Taxonomy" id="1258888"/>
    <lineage>
        <taxon>Bacteria</taxon>
        <taxon>Bacillati</taxon>
        <taxon>Actinomycetota</taxon>
        <taxon>Actinomycetes</taxon>
        <taxon>Micrococcales</taxon>
        <taxon>Micrococcaceae</taxon>
        <taxon>Arthrobacter</taxon>
    </lineage>
</organism>
<keyword evidence="3" id="KW-1185">Reference proteome</keyword>
<accession>A0A3A5M081</accession>
<evidence type="ECO:0000313" key="2">
    <source>
        <dbReference type="EMBL" id="RJT78473.1"/>
    </source>
</evidence>
<proteinExistence type="predicted"/>
<evidence type="ECO:0000256" key="1">
    <source>
        <dbReference type="SAM" id="MobiDB-lite"/>
    </source>
</evidence>
<name>A0A3A5M081_9MICC</name>
<protein>
    <submittedName>
        <fullName evidence="2">Uncharacterized protein</fullName>
    </submittedName>
</protein>
<dbReference type="AlphaFoldDB" id="A0A3A5M081"/>
<evidence type="ECO:0000313" key="3">
    <source>
        <dbReference type="Proteomes" id="UP000272560"/>
    </source>
</evidence>
<comment type="caution">
    <text evidence="2">The sequence shown here is derived from an EMBL/GenBank/DDBJ whole genome shotgun (WGS) entry which is preliminary data.</text>
</comment>
<reference evidence="2 3" key="1">
    <citation type="submission" date="2018-09" db="EMBL/GenBank/DDBJ databases">
        <title>Novel species of Arthrobacter.</title>
        <authorList>
            <person name="Liu Q."/>
            <person name="Xin Y.-H."/>
        </authorList>
    </citation>
    <scope>NUCLEOTIDE SEQUENCE [LARGE SCALE GENOMIC DNA]</scope>
    <source>
        <strain evidence="2 3">Hz2</strain>
    </source>
</reference>
<dbReference type="Proteomes" id="UP000272560">
    <property type="component" value="Unassembled WGS sequence"/>
</dbReference>
<feature type="region of interest" description="Disordered" evidence="1">
    <location>
        <begin position="31"/>
        <end position="50"/>
    </location>
</feature>
<gene>
    <name evidence="2" type="ORF">D6T63_13310</name>
</gene>